<evidence type="ECO:0000256" key="2">
    <source>
        <dbReference type="ARBA" id="ARBA00022614"/>
    </source>
</evidence>
<dbReference type="EMBL" id="CP009389">
    <property type="protein sequence ID" value="AIN97811.1"/>
    <property type="molecule type" value="Genomic_DNA"/>
</dbReference>
<keyword evidence="4" id="KW-0539">Nucleus</keyword>
<dbReference type="Proteomes" id="UP000063063">
    <property type="component" value="Chromosome 20"/>
</dbReference>
<dbReference type="AlphaFoldDB" id="A0A088S893"/>
<keyword evidence="3" id="KW-0677">Repeat</keyword>
<dbReference type="InterPro" id="IPR044640">
    <property type="entry name" value="RU2A"/>
</dbReference>
<feature type="region of interest" description="Disordered" evidence="7">
    <location>
        <begin position="321"/>
        <end position="341"/>
    </location>
</feature>
<reference evidence="8 9" key="1">
    <citation type="journal article" date="2015" name="Sci. Rep.">
        <title>The genome of Leishmania panamensis: insights into genomics of the L. (Viannia) subgenus.</title>
        <authorList>
            <person name="Llanes A."/>
            <person name="Restrepo C.M."/>
            <person name="Vecchio G.D."/>
            <person name="Anguizola F.J."/>
            <person name="Lleonart R."/>
        </authorList>
    </citation>
    <scope>NUCLEOTIDE SEQUENCE [LARGE SCALE GENOMIC DNA]</scope>
    <source>
        <strain evidence="8 9">MHOM/PA/94/PSC-1</strain>
    </source>
</reference>
<feature type="region of interest" description="Disordered" evidence="7">
    <location>
        <begin position="608"/>
        <end position="636"/>
    </location>
</feature>
<dbReference type="GO" id="GO:0000398">
    <property type="term" value="P:mRNA splicing, via spliceosome"/>
    <property type="evidence" value="ECO:0007669"/>
    <property type="project" value="InterPro"/>
</dbReference>
<gene>
    <name evidence="8" type="ORF">LPMP_203160</name>
</gene>
<feature type="region of interest" description="Disordered" evidence="7">
    <location>
        <begin position="900"/>
        <end position="938"/>
    </location>
</feature>
<keyword evidence="6" id="KW-0175">Coiled coil</keyword>
<dbReference type="OrthoDB" id="433501at2759"/>
<dbReference type="PANTHER" id="PTHR10552">
    <property type="entry name" value="U2 SMALL NUCLEAR RIBONUCLEOPROTEIN A"/>
    <property type="match status" value="1"/>
</dbReference>
<evidence type="ECO:0000256" key="5">
    <source>
        <dbReference type="ARBA" id="ARBA00024196"/>
    </source>
</evidence>
<accession>A0A088S893</accession>
<comment type="subcellular location">
    <subcellularLocation>
        <location evidence="1">Nucleus</location>
    </subcellularLocation>
</comment>
<feature type="compositionally biased region" description="Polar residues" evidence="7">
    <location>
        <begin position="321"/>
        <end position="331"/>
    </location>
</feature>
<dbReference type="GO" id="GO:0005634">
    <property type="term" value="C:nucleus"/>
    <property type="evidence" value="ECO:0007669"/>
    <property type="project" value="UniProtKB-SubCell"/>
</dbReference>
<keyword evidence="9" id="KW-1185">Reference proteome</keyword>
<dbReference type="SUPFAM" id="SSF52058">
    <property type="entry name" value="L domain-like"/>
    <property type="match status" value="1"/>
</dbReference>
<dbReference type="eggNOG" id="ENOG502RXII">
    <property type="taxonomic scope" value="Eukaryota"/>
</dbReference>
<evidence type="ECO:0000313" key="8">
    <source>
        <dbReference type="EMBL" id="AIN97811.1"/>
    </source>
</evidence>
<dbReference type="GeneID" id="22574527"/>
<evidence type="ECO:0000256" key="3">
    <source>
        <dbReference type="ARBA" id="ARBA00022737"/>
    </source>
</evidence>
<feature type="coiled-coil region" evidence="6">
    <location>
        <begin position="1168"/>
        <end position="1202"/>
    </location>
</feature>
<dbReference type="RefSeq" id="XP_010698518.1">
    <property type="nucleotide sequence ID" value="XM_010700216.1"/>
</dbReference>
<dbReference type="VEuPathDB" id="TriTrypDB:LPAL13_200037600"/>
<dbReference type="Gene3D" id="3.80.10.10">
    <property type="entry name" value="Ribonuclease Inhibitor"/>
    <property type="match status" value="1"/>
</dbReference>
<evidence type="ECO:0000256" key="4">
    <source>
        <dbReference type="ARBA" id="ARBA00023242"/>
    </source>
</evidence>
<sequence length="1212" mass="132126">MSSITLSSAVRANPRLVSSSLEKMTCNAQGITVVDIYPSVLSALTAKSAPVSVAESARVLVQASRCSRRAQQRSAESDCDHVLQRQATSSGLAANPGVGSSSNSPAKKKKPAANEDSYLSCFNVGIAMSLHTVLLSRNRISNLLGIVQFRHCVCLSLLGNRIQTIEDCEPLAMLPDLQYLSLEYNPVTRLPHYRAHLLRICSWPQEVSPSTCRLRKLDSSAVTTAEVKHAALCLLRESALLPELLYRMQLLAFLVDIEKRQRLHRELRQRGHVFHDLGEPASMELLLERGVAHALSRVGVAGAAHMARQLVRDRRRLCTTSGSCSERNSAQPAGAKAPRARIHTSVTDKKGACEVADEKCGRAADIMSTTVAYFGSDPIDPSEITNLSTVSSCSLLSDTSSTHANVLQSLSHLLSSKELDWSRRSLRRADTSEAADTCKAWSKDAFRQTIVSLDVHLCTLLLRISRVMGQTLTSHDVDRLCEVWLHAVSHCAPAATAAAEFNATGPRRLVVQFGTAAAKCKTTKRGVAEDRVEVKQQGASLGTKVTGCIPVEAVAEAQTSVLDALEKEPPSLLSTLSSPSQLDHRNAQDVTIECTRVSMTSSFSNAGLLPRDVVPRPTARPQTDRTQPPVPDREAAGHTDANATVHAVPQDSVSLKESACVESLHAFEMLARRRCKRRVVQQWCSALRHRWQTRIGAAYIREKVSDGAAAHLRSPSWGGLIAQVTYVERKRGFFTLWRRRMQLHRLFRTRQLRRVWNLFRQKTAASSILRLRCKQTSALVAQHLLDVAFRTWKFKAEKRASERCTAARRRVLADVPHSTGTLFALAPPAPVMPHLATRTPSPRITVLCHALADALTPSRETCSTATPVPSLTSAPDEDAADTPVALAACPVITSVWRPSAARERRTCPPHSPESVSVKEMRNDSCAHSSSDEEAGLSATGTSLKAGLSATSGAATPFLRATSPKWWQQPQPVCNATKAQVLYSGPTRELPQPPAMRILFPSETRNQISGPTRCIHNADAATAQPGPSPPSSGQPPFALPGVGSSPTVLVPPVKSTSPRLYDVSKPSCLPSTTTARRAIVQSLSRAEKLADAPGEVESPYPAADVEALVELAKQLETDRGYLIETLRSLHLSRQRHCTQERLPQSHASYRVDSILPPPPGPPAPSFTVVEQLEGQCASLETEVHRLEKLVAALQDERHQFLETIQHKIFCERA</sequence>
<feature type="region of interest" description="Disordered" evidence="7">
    <location>
        <begin position="860"/>
        <end position="879"/>
    </location>
</feature>
<feature type="region of interest" description="Disordered" evidence="7">
    <location>
        <begin position="91"/>
        <end position="111"/>
    </location>
</feature>
<protein>
    <submittedName>
        <fullName evidence="8">U2 snRNA binding protein, putative</fullName>
    </submittedName>
</protein>
<dbReference type="GO" id="GO:0030620">
    <property type="term" value="F:U2 snRNA binding"/>
    <property type="evidence" value="ECO:0007669"/>
    <property type="project" value="InterPro"/>
</dbReference>
<dbReference type="PANTHER" id="PTHR10552:SF6">
    <property type="entry name" value="U2 SMALL NUCLEAR RIBONUCLEOPROTEIN A"/>
    <property type="match status" value="1"/>
</dbReference>
<dbReference type="InterPro" id="IPR032675">
    <property type="entry name" value="LRR_dom_sf"/>
</dbReference>
<dbReference type="VEuPathDB" id="TriTrypDB:LPMP_203160"/>
<keyword evidence="2" id="KW-0433">Leucine-rich repeat</keyword>
<proteinExistence type="inferred from homology"/>
<evidence type="ECO:0000256" key="1">
    <source>
        <dbReference type="ARBA" id="ARBA00004123"/>
    </source>
</evidence>
<name>A0A088S893_LEIPA</name>
<feature type="compositionally biased region" description="Polar residues" evidence="7">
    <location>
        <begin position="860"/>
        <end position="873"/>
    </location>
</feature>
<evidence type="ECO:0000256" key="7">
    <source>
        <dbReference type="SAM" id="MobiDB-lite"/>
    </source>
</evidence>
<feature type="region of interest" description="Disordered" evidence="7">
    <location>
        <begin position="1017"/>
        <end position="1042"/>
    </location>
</feature>
<dbReference type="KEGG" id="lpan:LPMP_203160"/>
<evidence type="ECO:0000256" key="6">
    <source>
        <dbReference type="SAM" id="Coils"/>
    </source>
</evidence>
<organism evidence="8 9">
    <name type="scientific">Leishmania panamensis</name>
    <dbReference type="NCBI Taxonomy" id="5679"/>
    <lineage>
        <taxon>Eukaryota</taxon>
        <taxon>Discoba</taxon>
        <taxon>Euglenozoa</taxon>
        <taxon>Kinetoplastea</taxon>
        <taxon>Metakinetoplastina</taxon>
        <taxon>Trypanosomatida</taxon>
        <taxon>Trypanosomatidae</taxon>
        <taxon>Leishmaniinae</taxon>
        <taxon>Leishmania</taxon>
        <taxon>Leishmania guyanensis species complex</taxon>
    </lineage>
</organism>
<comment type="similarity">
    <text evidence="5">Belongs to the U2 small nuclear ribonucleoprotein A family.</text>
</comment>
<evidence type="ECO:0000313" key="9">
    <source>
        <dbReference type="Proteomes" id="UP000063063"/>
    </source>
</evidence>